<dbReference type="STRING" id="561061.SAMN05660862_0952"/>
<keyword evidence="2" id="KW-1185">Reference proteome</keyword>
<reference evidence="1 2" key="1">
    <citation type="submission" date="2017-04" db="EMBL/GenBank/DDBJ databases">
        <authorList>
            <person name="Afonso C.L."/>
            <person name="Miller P.J."/>
            <person name="Scott M.A."/>
            <person name="Spackman E."/>
            <person name="Goraichik I."/>
            <person name="Dimitrov K.M."/>
            <person name="Suarez D.L."/>
            <person name="Swayne D.E."/>
        </authorList>
    </citation>
    <scope>NUCLEOTIDE SEQUENCE [LARGE SCALE GENOMIC DNA]</scope>
    <source>
        <strain evidence="1 2">DSM 22418</strain>
    </source>
</reference>
<proteinExistence type="predicted"/>
<gene>
    <name evidence="1" type="ORF">SAMN05660862_0952</name>
</gene>
<evidence type="ECO:0000313" key="1">
    <source>
        <dbReference type="EMBL" id="SMG15381.1"/>
    </source>
</evidence>
<evidence type="ECO:0000313" key="2">
    <source>
        <dbReference type="Proteomes" id="UP000192980"/>
    </source>
</evidence>
<organism evidence="1 2">
    <name type="scientific">Sphingobacterium psychroaquaticum</name>
    <dbReference type="NCBI Taxonomy" id="561061"/>
    <lineage>
        <taxon>Bacteria</taxon>
        <taxon>Pseudomonadati</taxon>
        <taxon>Bacteroidota</taxon>
        <taxon>Sphingobacteriia</taxon>
        <taxon>Sphingobacteriales</taxon>
        <taxon>Sphingobacteriaceae</taxon>
        <taxon>Sphingobacterium</taxon>
    </lineage>
</organism>
<accession>A0A1X7ILI6</accession>
<dbReference type="AlphaFoldDB" id="A0A1X7ILI6"/>
<sequence length="236" mass="26340">MKRLLIGLAILGVVTMAKGQQSKVFIEAGGSFGKTKSATAAYSVADMNMDQEYSAGTPKINAQLGFGLSAHSFIGLAYDFSRSKSSQEYSLYMNNLVSLNQTELKSKTQSFGIFYRAYVKPFEKLGWNLFADLTPRYQLTKKEYKSSNLTRPLDDLYTPGSGYVSASETKSETEIKALDVDLRVGGAYRFSNHFQVQLSLHNMVNVNHTFGDYKNTNFNVFQSPFNNAFLSAVYTF</sequence>
<dbReference type="EMBL" id="FXAU01000001">
    <property type="protein sequence ID" value="SMG15381.1"/>
    <property type="molecule type" value="Genomic_DNA"/>
</dbReference>
<dbReference type="OrthoDB" id="706190at2"/>
<protein>
    <submittedName>
        <fullName evidence="1">Outer membrane protein beta-barrel domain-containing protein</fullName>
    </submittedName>
</protein>
<dbReference type="RefSeq" id="WP_085471771.1">
    <property type="nucleotide sequence ID" value="NZ_CP038029.1"/>
</dbReference>
<dbReference type="Proteomes" id="UP000192980">
    <property type="component" value="Unassembled WGS sequence"/>
</dbReference>
<name>A0A1X7ILI6_9SPHI</name>